<evidence type="ECO:0000313" key="13">
    <source>
        <dbReference type="EMBL" id="KMQ86828.1"/>
    </source>
</evidence>
<dbReference type="GO" id="GO:0006508">
    <property type="term" value="P:proteolysis"/>
    <property type="evidence" value="ECO:0007669"/>
    <property type="project" value="UniProtKB-KW"/>
</dbReference>
<dbReference type="InterPro" id="IPR036397">
    <property type="entry name" value="RNaseH_sf"/>
</dbReference>
<dbReference type="Gene3D" id="3.30.70.270">
    <property type="match status" value="2"/>
</dbReference>
<keyword evidence="4" id="KW-0548">Nucleotidyltransferase</keyword>
<evidence type="ECO:0000313" key="14">
    <source>
        <dbReference type="Proteomes" id="UP000036403"/>
    </source>
</evidence>
<feature type="domain" description="SAP" evidence="10">
    <location>
        <begin position="1"/>
        <end position="35"/>
    </location>
</feature>
<dbReference type="Pfam" id="PF17917">
    <property type="entry name" value="RT_RNaseH"/>
    <property type="match status" value="1"/>
</dbReference>
<keyword evidence="6" id="KW-0255">Endonuclease</keyword>
<dbReference type="Pfam" id="PF03732">
    <property type="entry name" value="Retrotrans_gag"/>
    <property type="match status" value="1"/>
</dbReference>
<dbReference type="InterPro" id="IPR043128">
    <property type="entry name" value="Rev_trsase/Diguanyl_cyclase"/>
</dbReference>
<dbReference type="FunFam" id="3.30.420.10:FF:000032">
    <property type="entry name" value="Retrovirus-related Pol polyprotein from transposon 297-like Protein"/>
    <property type="match status" value="1"/>
</dbReference>
<dbReference type="Gene3D" id="3.10.20.370">
    <property type="match status" value="1"/>
</dbReference>
<dbReference type="FunFam" id="3.10.20.370:FF:000001">
    <property type="entry name" value="Retrovirus-related Pol polyprotein from transposon 17.6-like protein"/>
    <property type="match status" value="1"/>
</dbReference>
<name>A0A0J7K8R1_LASNI</name>
<feature type="compositionally biased region" description="Low complexity" evidence="9">
    <location>
        <begin position="1265"/>
        <end position="1279"/>
    </location>
</feature>
<dbReference type="InterPro" id="IPR012337">
    <property type="entry name" value="RNaseH-like_sf"/>
</dbReference>
<evidence type="ECO:0000256" key="2">
    <source>
        <dbReference type="ARBA" id="ARBA00022670"/>
    </source>
</evidence>
<keyword evidence="7" id="KW-0378">Hydrolase</keyword>
<evidence type="ECO:0000256" key="5">
    <source>
        <dbReference type="ARBA" id="ARBA00022722"/>
    </source>
</evidence>
<keyword evidence="3" id="KW-0808">Transferase</keyword>
<keyword evidence="2" id="KW-0645">Protease</keyword>
<dbReference type="GO" id="GO:0003676">
    <property type="term" value="F:nucleic acid binding"/>
    <property type="evidence" value="ECO:0007669"/>
    <property type="project" value="InterPro"/>
</dbReference>
<protein>
    <recommendedName>
        <fullName evidence="1">RNA-directed DNA polymerase</fullName>
        <ecNumber evidence="1">2.7.7.49</ecNumber>
    </recommendedName>
</protein>
<dbReference type="InterPro" id="IPR001584">
    <property type="entry name" value="Integrase_cat-core"/>
</dbReference>
<evidence type="ECO:0000256" key="6">
    <source>
        <dbReference type="ARBA" id="ARBA00022759"/>
    </source>
</evidence>
<evidence type="ECO:0000256" key="3">
    <source>
        <dbReference type="ARBA" id="ARBA00022679"/>
    </source>
</evidence>
<dbReference type="GO" id="GO:0003964">
    <property type="term" value="F:RNA-directed DNA polymerase activity"/>
    <property type="evidence" value="ECO:0007669"/>
    <property type="project" value="UniProtKB-KW"/>
</dbReference>
<keyword evidence="8" id="KW-0695">RNA-directed DNA polymerase</keyword>
<dbReference type="CDD" id="cd00303">
    <property type="entry name" value="retropepsin_like"/>
    <property type="match status" value="1"/>
</dbReference>
<dbReference type="InterPro" id="IPR003034">
    <property type="entry name" value="SAP_dom"/>
</dbReference>
<evidence type="ECO:0000256" key="9">
    <source>
        <dbReference type="SAM" id="MobiDB-lite"/>
    </source>
</evidence>
<dbReference type="FunFam" id="3.10.10.10:FF:000007">
    <property type="entry name" value="Retrovirus-related Pol polyprotein from transposon 17.6-like Protein"/>
    <property type="match status" value="1"/>
</dbReference>
<dbReference type="Pfam" id="PF00078">
    <property type="entry name" value="RVT_1"/>
    <property type="match status" value="1"/>
</dbReference>
<evidence type="ECO:0000256" key="8">
    <source>
        <dbReference type="ARBA" id="ARBA00022918"/>
    </source>
</evidence>
<dbReference type="Gene3D" id="2.40.70.10">
    <property type="entry name" value="Acid Proteases"/>
    <property type="match status" value="1"/>
</dbReference>
<dbReference type="InterPro" id="IPR005162">
    <property type="entry name" value="Retrotrans_gag_dom"/>
</dbReference>
<proteinExistence type="predicted"/>
<dbReference type="AlphaFoldDB" id="A0A0J7K8R1"/>
<dbReference type="Gene3D" id="1.10.340.70">
    <property type="match status" value="1"/>
</dbReference>
<dbReference type="InterPro" id="IPR050951">
    <property type="entry name" value="Retrovirus_Pol_polyprotein"/>
</dbReference>
<sequence length="1279" mass="146861">MYHASKSELADLATARGLDASGTVEDLRRRLRDYLERHPEEDTDLEPTAAAGPSTETFTDARDALRTPITLTLPVPSFGPAPGPPTDDAKVISQIRKWGCHFDGKDPISFLERLAELRDAYGPSDQQLLKGLPELLRGDPLLWLRNNRDQWRTWTDFERDFRTQFLPRRYQAALRREITDRRQRSGEAFNKYATEMLTLMRRAGGFNREEQVDRLYENMSPDYKMYVRYDDATSISELQARAADFEHIEKQRRDHLKATQKTDDKPAVAAAYNKEECYSGSEVSFINDQTAERAQQLGYQRCDYEGQIQLANGATAEIPGTVRLPVQIGSRTFTHEFSVLPTLESDVLIGVDLWARTEIILPPPPPPTNLDTAPTCGKLGGLTPTSADERQRLEAFLATELEKFKAIRGLTDKASHQIRLKHATPIKQRYRPRNPAMQAIIDREVAEMEAAGVIEPSRSAWSSPVVIVKKKDGKQRFCIDFRKVNDVTERDAYPLPQITATLDKLRGARYLTTLDLKNGYWQVPLTPESRPITAFTIPGRGLYQFTVMPFGLHSAPATFQRLLDNVLGPEMEPNVFVYLDDIIVISATFDQHLRLLAEVFHRLRDARLRLNPDKCRFCVDQLKYLGHVIDREGIRTDPEKVSAVADWPEPRTVKQVRQFLGMASWYRRFIEKFSTIAGPLTQLTKKNARWKWGEDEGRAFRELKHTLVSAPVLACPDFTRRFVLQTDASTSGLGAVLTQNFEEGERVIAYASRTLNGAERNYSATELECLAVVWGIRRMKGYLEGYPFTVITDHQSLRWLQRLEAPTGRLARWLFELQQYDVEVTYRRGVLNRVADALSRQPISCAATPLRCKWYRRLLEEVNRDPARRPDYRITDGRLLRHLLHSLDFKEHPTERQWKECVPQEQRTAIIHRYHDAPTAGHLGIAKTIARVAERFYWPGMFREIAGYVRACQNCQAHKADQVAPAGALHATNIHRPWEHVTVDLVGPLPRSRKGHTWLFVLQDRFTKWVELVPLRQATAGNTTKAITERVLLRHGRPDIVLSDNGTQFTSAAFKNRLAEFGIQHRTAPVYAPHCNPVERTNRTIKTMISQFVENDHRAWDEHLPALQFAFNTAVHDATGYTPAYLNHGRELDAPHELPAAPAIEPSTIRRHLEEAYELVRINLARAFQRQEKYYNLRRRPWRPQIGDWVWRRDHQLSKKAEDFNAKLAPKFIGPLEVRRVISPVIVDLRSKRGKWYRHTHVQHLKPARGKINKNNDNNNEDELPPLNNNELNNGNHDD</sequence>
<dbReference type="PROSITE" id="PS50994">
    <property type="entry name" value="INTEGRASE"/>
    <property type="match status" value="1"/>
</dbReference>
<dbReference type="EC" id="2.7.7.49" evidence="1"/>
<reference evidence="13 14" key="1">
    <citation type="submission" date="2015-04" db="EMBL/GenBank/DDBJ databases">
        <title>Lasius niger genome sequencing.</title>
        <authorList>
            <person name="Konorov E.A."/>
            <person name="Nikitin M.A."/>
            <person name="Kirill M.V."/>
            <person name="Chang P."/>
        </authorList>
    </citation>
    <scope>NUCLEOTIDE SEQUENCE [LARGE SCALE GENOMIC DNA]</scope>
    <source>
        <tissue evidence="13">Whole</tissue>
    </source>
</reference>
<dbReference type="EMBL" id="LBMM01011454">
    <property type="protein sequence ID" value="KMQ86828.1"/>
    <property type="molecule type" value="Genomic_DNA"/>
</dbReference>
<dbReference type="PANTHER" id="PTHR37984">
    <property type="entry name" value="PROTEIN CBG26694"/>
    <property type="match status" value="1"/>
</dbReference>
<dbReference type="InterPro" id="IPR043502">
    <property type="entry name" value="DNA/RNA_pol_sf"/>
</dbReference>
<evidence type="ECO:0000256" key="1">
    <source>
        <dbReference type="ARBA" id="ARBA00012493"/>
    </source>
</evidence>
<dbReference type="PROSITE" id="PS50800">
    <property type="entry name" value="SAP"/>
    <property type="match status" value="1"/>
</dbReference>
<evidence type="ECO:0000259" key="12">
    <source>
        <dbReference type="PROSITE" id="PS50994"/>
    </source>
</evidence>
<dbReference type="GO" id="GO:0005737">
    <property type="term" value="C:cytoplasm"/>
    <property type="evidence" value="ECO:0007669"/>
    <property type="project" value="UniProtKB-ARBA"/>
</dbReference>
<organism evidence="13 14">
    <name type="scientific">Lasius niger</name>
    <name type="common">Black garden ant</name>
    <dbReference type="NCBI Taxonomy" id="67767"/>
    <lineage>
        <taxon>Eukaryota</taxon>
        <taxon>Metazoa</taxon>
        <taxon>Ecdysozoa</taxon>
        <taxon>Arthropoda</taxon>
        <taxon>Hexapoda</taxon>
        <taxon>Insecta</taxon>
        <taxon>Pterygota</taxon>
        <taxon>Neoptera</taxon>
        <taxon>Endopterygota</taxon>
        <taxon>Hymenoptera</taxon>
        <taxon>Apocrita</taxon>
        <taxon>Aculeata</taxon>
        <taxon>Formicoidea</taxon>
        <taxon>Formicidae</taxon>
        <taxon>Formicinae</taxon>
        <taxon>Lasius</taxon>
        <taxon>Lasius</taxon>
    </lineage>
</organism>
<dbReference type="FunFam" id="3.30.70.270:FF:000020">
    <property type="entry name" value="Transposon Tf2-6 polyprotein-like Protein"/>
    <property type="match status" value="1"/>
</dbReference>
<dbReference type="GO" id="GO:0004519">
    <property type="term" value="F:endonuclease activity"/>
    <property type="evidence" value="ECO:0007669"/>
    <property type="project" value="UniProtKB-KW"/>
</dbReference>
<dbReference type="OrthoDB" id="7700898at2759"/>
<dbReference type="PANTHER" id="PTHR37984:SF5">
    <property type="entry name" value="PROTEIN NYNRIN-LIKE"/>
    <property type="match status" value="1"/>
</dbReference>
<dbReference type="Pfam" id="PF00665">
    <property type="entry name" value="rve"/>
    <property type="match status" value="1"/>
</dbReference>
<dbReference type="Pfam" id="PF17921">
    <property type="entry name" value="Integrase_H2C2"/>
    <property type="match status" value="1"/>
</dbReference>
<evidence type="ECO:0000256" key="7">
    <source>
        <dbReference type="ARBA" id="ARBA00022801"/>
    </source>
</evidence>
<feature type="domain" description="Integrase catalytic" evidence="12">
    <location>
        <begin position="973"/>
        <end position="1131"/>
    </location>
</feature>
<gene>
    <name evidence="13" type="ORF">RF55_14090</name>
</gene>
<evidence type="ECO:0000256" key="4">
    <source>
        <dbReference type="ARBA" id="ARBA00022695"/>
    </source>
</evidence>
<feature type="region of interest" description="Disordered" evidence="9">
    <location>
        <begin position="36"/>
        <end position="56"/>
    </location>
</feature>
<evidence type="ECO:0000259" key="10">
    <source>
        <dbReference type="PROSITE" id="PS50800"/>
    </source>
</evidence>
<dbReference type="InterPro" id="IPR000477">
    <property type="entry name" value="RT_dom"/>
</dbReference>
<dbReference type="Gene3D" id="3.10.10.10">
    <property type="entry name" value="HIV Type 1 Reverse Transcriptase, subunit A, domain 1"/>
    <property type="match status" value="1"/>
</dbReference>
<dbReference type="FunFam" id="1.10.340.70:FF:000001">
    <property type="entry name" value="Retrovirus-related Pol polyprotein from transposon gypsy-like Protein"/>
    <property type="match status" value="1"/>
</dbReference>
<dbReference type="GO" id="GO:0008233">
    <property type="term" value="F:peptidase activity"/>
    <property type="evidence" value="ECO:0007669"/>
    <property type="project" value="UniProtKB-KW"/>
</dbReference>
<accession>A0A0J7K8R1</accession>
<feature type="domain" description="Reverse transcriptase" evidence="11">
    <location>
        <begin position="449"/>
        <end position="629"/>
    </location>
</feature>
<dbReference type="STRING" id="67767.A0A0J7K8R1"/>
<dbReference type="GO" id="GO:0015074">
    <property type="term" value="P:DNA integration"/>
    <property type="evidence" value="ECO:0007669"/>
    <property type="project" value="InterPro"/>
</dbReference>
<dbReference type="SUPFAM" id="SSF56672">
    <property type="entry name" value="DNA/RNA polymerases"/>
    <property type="match status" value="1"/>
</dbReference>
<dbReference type="Gene3D" id="3.30.420.10">
    <property type="entry name" value="Ribonuclease H-like superfamily/Ribonuclease H"/>
    <property type="match status" value="1"/>
</dbReference>
<keyword evidence="5" id="KW-0540">Nuclease</keyword>
<dbReference type="Proteomes" id="UP000036403">
    <property type="component" value="Unassembled WGS sequence"/>
</dbReference>
<dbReference type="SUPFAM" id="SSF53098">
    <property type="entry name" value="Ribonuclease H-like"/>
    <property type="match status" value="1"/>
</dbReference>
<dbReference type="GO" id="GO:0042575">
    <property type="term" value="C:DNA polymerase complex"/>
    <property type="evidence" value="ECO:0007669"/>
    <property type="project" value="UniProtKB-ARBA"/>
</dbReference>
<dbReference type="InterPro" id="IPR041588">
    <property type="entry name" value="Integrase_H2C2"/>
</dbReference>
<dbReference type="PROSITE" id="PS50878">
    <property type="entry name" value="RT_POL"/>
    <property type="match status" value="1"/>
</dbReference>
<feature type="region of interest" description="Disordered" evidence="9">
    <location>
        <begin position="1245"/>
        <end position="1279"/>
    </location>
</feature>
<dbReference type="CDD" id="cd01647">
    <property type="entry name" value="RT_LTR"/>
    <property type="match status" value="1"/>
</dbReference>
<keyword evidence="14" id="KW-1185">Reference proteome</keyword>
<evidence type="ECO:0000259" key="11">
    <source>
        <dbReference type="PROSITE" id="PS50878"/>
    </source>
</evidence>
<comment type="caution">
    <text evidence="13">The sequence shown here is derived from an EMBL/GenBank/DDBJ whole genome shotgun (WGS) entry which is preliminary data.</text>
</comment>
<dbReference type="PaxDb" id="67767-A0A0J7K8R1"/>
<dbReference type="InterPro" id="IPR041373">
    <property type="entry name" value="RT_RNaseH"/>
</dbReference>
<dbReference type="InterPro" id="IPR021109">
    <property type="entry name" value="Peptidase_aspartic_dom_sf"/>
</dbReference>
<dbReference type="CDD" id="cd09274">
    <property type="entry name" value="RNase_HI_RT_Ty3"/>
    <property type="match status" value="1"/>
</dbReference>